<organism evidence="2 3">
    <name type="scientific">Rhipicephalus sanguineus</name>
    <name type="common">Brown dog tick</name>
    <name type="synonym">Ixodes sanguineus</name>
    <dbReference type="NCBI Taxonomy" id="34632"/>
    <lineage>
        <taxon>Eukaryota</taxon>
        <taxon>Metazoa</taxon>
        <taxon>Ecdysozoa</taxon>
        <taxon>Arthropoda</taxon>
        <taxon>Chelicerata</taxon>
        <taxon>Arachnida</taxon>
        <taxon>Acari</taxon>
        <taxon>Parasitiformes</taxon>
        <taxon>Ixodida</taxon>
        <taxon>Ixodoidea</taxon>
        <taxon>Ixodidae</taxon>
        <taxon>Rhipicephalinae</taxon>
        <taxon>Rhipicephalus</taxon>
        <taxon>Rhipicephalus</taxon>
    </lineage>
</organism>
<protein>
    <submittedName>
        <fullName evidence="2">Uncharacterized protein</fullName>
    </submittedName>
</protein>
<reference evidence="2" key="2">
    <citation type="submission" date="2021-09" db="EMBL/GenBank/DDBJ databases">
        <authorList>
            <person name="Jia N."/>
            <person name="Wang J."/>
            <person name="Shi W."/>
            <person name="Du L."/>
            <person name="Sun Y."/>
            <person name="Zhan W."/>
            <person name="Jiang J."/>
            <person name="Wang Q."/>
            <person name="Zhang B."/>
            <person name="Ji P."/>
            <person name="Sakyi L.B."/>
            <person name="Cui X."/>
            <person name="Yuan T."/>
            <person name="Jiang B."/>
            <person name="Yang W."/>
            <person name="Lam T.T.-Y."/>
            <person name="Chang Q."/>
            <person name="Ding S."/>
            <person name="Wang X."/>
            <person name="Zhu J."/>
            <person name="Ruan X."/>
            <person name="Zhao L."/>
            <person name="Wei J."/>
            <person name="Que T."/>
            <person name="Du C."/>
            <person name="Cheng J."/>
            <person name="Dai P."/>
            <person name="Han X."/>
            <person name="Huang E."/>
            <person name="Gao Y."/>
            <person name="Liu J."/>
            <person name="Shao H."/>
            <person name="Ye R."/>
            <person name="Li L."/>
            <person name="Wei W."/>
            <person name="Wang X."/>
            <person name="Wang C."/>
            <person name="Huo Q."/>
            <person name="Li W."/>
            <person name="Guo W."/>
            <person name="Chen H."/>
            <person name="Chen S."/>
            <person name="Zhou L."/>
            <person name="Zhou L."/>
            <person name="Ni X."/>
            <person name="Tian J."/>
            <person name="Zhou Y."/>
            <person name="Sheng Y."/>
            <person name="Liu T."/>
            <person name="Pan Y."/>
            <person name="Xia L."/>
            <person name="Li J."/>
            <person name="Zhao F."/>
            <person name="Cao W."/>
        </authorList>
    </citation>
    <scope>NUCLEOTIDE SEQUENCE</scope>
    <source>
        <strain evidence="2">Rsan-2018</strain>
        <tissue evidence="2">Larvae</tissue>
    </source>
</reference>
<comment type="caution">
    <text evidence="2">The sequence shown here is derived from an EMBL/GenBank/DDBJ whole genome shotgun (WGS) entry which is preliminary data.</text>
</comment>
<gene>
    <name evidence="2" type="ORF">HPB52_025199</name>
</gene>
<dbReference type="AlphaFoldDB" id="A0A9D4YRL2"/>
<evidence type="ECO:0000313" key="2">
    <source>
        <dbReference type="EMBL" id="KAH7986125.1"/>
    </source>
</evidence>
<evidence type="ECO:0000313" key="3">
    <source>
        <dbReference type="Proteomes" id="UP000821837"/>
    </source>
</evidence>
<feature type="region of interest" description="Disordered" evidence="1">
    <location>
        <begin position="20"/>
        <end position="53"/>
    </location>
</feature>
<name>A0A9D4YRL2_RHISA</name>
<accession>A0A9D4YRL2</accession>
<dbReference type="EMBL" id="JABSTV010000576">
    <property type="protein sequence ID" value="KAH7986125.1"/>
    <property type="molecule type" value="Genomic_DNA"/>
</dbReference>
<keyword evidence="3" id="KW-1185">Reference proteome</keyword>
<feature type="compositionally biased region" description="Low complexity" evidence="1">
    <location>
        <begin position="36"/>
        <end position="46"/>
    </location>
</feature>
<evidence type="ECO:0000256" key="1">
    <source>
        <dbReference type="SAM" id="MobiDB-lite"/>
    </source>
</evidence>
<proteinExistence type="predicted"/>
<reference evidence="2" key="1">
    <citation type="journal article" date="2020" name="Cell">
        <title>Large-Scale Comparative Analyses of Tick Genomes Elucidate Their Genetic Diversity and Vector Capacities.</title>
        <authorList>
            <consortium name="Tick Genome and Microbiome Consortium (TIGMIC)"/>
            <person name="Jia N."/>
            <person name="Wang J."/>
            <person name="Shi W."/>
            <person name="Du L."/>
            <person name="Sun Y."/>
            <person name="Zhan W."/>
            <person name="Jiang J.F."/>
            <person name="Wang Q."/>
            <person name="Zhang B."/>
            <person name="Ji P."/>
            <person name="Bell-Sakyi L."/>
            <person name="Cui X.M."/>
            <person name="Yuan T.T."/>
            <person name="Jiang B.G."/>
            <person name="Yang W.F."/>
            <person name="Lam T.T."/>
            <person name="Chang Q.C."/>
            <person name="Ding S.J."/>
            <person name="Wang X.J."/>
            <person name="Zhu J.G."/>
            <person name="Ruan X.D."/>
            <person name="Zhao L."/>
            <person name="Wei J.T."/>
            <person name="Ye R.Z."/>
            <person name="Que T.C."/>
            <person name="Du C.H."/>
            <person name="Zhou Y.H."/>
            <person name="Cheng J.X."/>
            <person name="Dai P.F."/>
            <person name="Guo W.B."/>
            <person name="Han X.H."/>
            <person name="Huang E.J."/>
            <person name="Li L.F."/>
            <person name="Wei W."/>
            <person name="Gao Y.C."/>
            <person name="Liu J.Z."/>
            <person name="Shao H.Z."/>
            <person name="Wang X."/>
            <person name="Wang C.C."/>
            <person name="Yang T.C."/>
            <person name="Huo Q.B."/>
            <person name="Li W."/>
            <person name="Chen H.Y."/>
            <person name="Chen S.E."/>
            <person name="Zhou L.G."/>
            <person name="Ni X.B."/>
            <person name="Tian J.H."/>
            <person name="Sheng Y."/>
            <person name="Liu T."/>
            <person name="Pan Y.S."/>
            <person name="Xia L.Y."/>
            <person name="Li J."/>
            <person name="Zhao F."/>
            <person name="Cao W.C."/>
        </authorList>
    </citation>
    <scope>NUCLEOTIDE SEQUENCE</scope>
    <source>
        <strain evidence="2">Rsan-2018</strain>
    </source>
</reference>
<dbReference type="Proteomes" id="UP000821837">
    <property type="component" value="Unassembled WGS sequence"/>
</dbReference>
<sequence>MDPVPIHNRYDILASLDGDDTHVAPGTRTHDSATPSYSGLVGSSSSRPRHAPSVLGDVQLPLANDESEIDSHLASLEKEIQHLKQHRALLQRRRDGTHSLHTPSASTATPTAQTLVSAPKSQSLSPQELLRFVAQQLQHLTSVLPALRSPGHLNLNIEVPTTTQFTSVYIPAELAAFAGLAEWWTGIRKHYISLSFGSFRLLSFGWKPNAFKQQLGATNAAWNAAVRWTGAPHLGLRRLMPLYGAPCEPWNAVGGLLTP</sequence>